<dbReference type="EMBL" id="KQ964282">
    <property type="protein sequence ID" value="KXJ85433.1"/>
    <property type="molecule type" value="Genomic_DNA"/>
</dbReference>
<keyword evidence="2" id="KW-0539">Nucleus</keyword>
<reference evidence="5" key="1">
    <citation type="submission" date="2016-02" db="EMBL/GenBank/DDBJ databases">
        <title>Draft genome sequence of Microdochium bolleyi, a fungal endophyte of beachgrass.</title>
        <authorList>
            <consortium name="DOE Joint Genome Institute"/>
            <person name="David A.S."/>
            <person name="May G."/>
            <person name="Haridas S."/>
            <person name="Lim J."/>
            <person name="Wang M."/>
            <person name="Labutti K."/>
            <person name="Lipzen A."/>
            <person name="Barry K."/>
            <person name="Grigoriev I.V."/>
        </authorList>
    </citation>
    <scope>NUCLEOTIDE SEQUENCE [LARGE SCALE GENOMIC DNA]</scope>
    <source>
        <strain evidence="5">J235TASD1</strain>
    </source>
</reference>
<dbReference type="PANTHER" id="PTHR37534:SF11">
    <property type="entry name" value="ZN(II)2CYS6 TRANSCRIPTION FACTOR (EUROFUNG)"/>
    <property type="match status" value="1"/>
</dbReference>
<protein>
    <submittedName>
        <fullName evidence="4">Fungal-specific transcription factor domain-domain-containing protein</fullName>
    </submittedName>
</protein>
<dbReference type="GO" id="GO:0000976">
    <property type="term" value="F:transcription cis-regulatory region binding"/>
    <property type="evidence" value="ECO:0007669"/>
    <property type="project" value="TreeGrafter"/>
</dbReference>
<name>A0A136IKG2_9PEZI</name>
<sequence>MDLGFEASAVFDSLCFDILSASPSQLALFSDTSSPAMSFTTMSSSPTSTTTTTTNATEGFVGTPETVYTSGFQIVPAIGNGCDLFQLQDAAFGFDNSDLDTMTDPQLWQDCSAVQVGTSDLPQRDPSSAASFGLLDSAIIPQAMHDPSTMLVEFWFHSVCDGWAAYDSPANPFRQLCSSLWASSAPVFYSIQSMAAASIRLDQQQHHYNLLPDQVRDALHEAPQMSTKALVHELDAFFRGPQPPDTHRLNTSSSPPAMGILVSLFCMSSSLSWIDSRQLGTQYLRHARAMLELLDLGRKTGVNTPMLSRRDRELLDFFRGCLAYEEMLRSIVSDDEEDFRTLVEDSRPAQHQQHTSSCHGPTVISRQPLKLHPWAGIPSAMSRLFGQVMVLCRRSRALWRGSTQLDYTFMRAAVGHIEQARKLEAELLAIDVRTIVDCNGGDDDDDHEDDNSGGSDPAERPHRDATRASKTQTRHHLVLAAEAFRLCGLLQLHMTFSDLAPSLGELRLCQPVAPYVGPAAVGLDGPGAPALTTSTATTTSALALHIVDIIASIPASSGMRCLQPLLCVCAGSGLESSRRPAQHRDGEHRECEKVGQLVDAPPCHINWWESFLPTPATTGPGTGLDYFSEGVASGYAPSFPVSCISANSSSGNSTSHTTVGAVPEFARGSFACDCCTGGHAGDMLSVNDDDDAKIREARAFLRNRLAELQQNLPKKPIAVACELLEEIWSTMDYCHEEVKIALPASARGASTPGIRVSSRLGAHAAGVHNGGRGAGGSVHWLDIMSTGRFQSVFG</sequence>
<evidence type="ECO:0000256" key="3">
    <source>
        <dbReference type="SAM" id="MobiDB-lite"/>
    </source>
</evidence>
<feature type="compositionally biased region" description="Basic and acidic residues" evidence="3">
    <location>
        <begin position="457"/>
        <end position="467"/>
    </location>
</feature>
<dbReference type="PANTHER" id="PTHR37534">
    <property type="entry name" value="TRANSCRIPTIONAL ACTIVATOR PROTEIN UGA3"/>
    <property type="match status" value="1"/>
</dbReference>
<dbReference type="InParanoid" id="A0A136IKG2"/>
<evidence type="ECO:0000256" key="2">
    <source>
        <dbReference type="ARBA" id="ARBA00023242"/>
    </source>
</evidence>
<proteinExistence type="predicted"/>
<dbReference type="Pfam" id="PF11951">
    <property type="entry name" value="Fungal_trans_2"/>
    <property type="match status" value="1"/>
</dbReference>
<dbReference type="GO" id="GO:0003700">
    <property type="term" value="F:DNA-binding transcription factor activity"/>
    <property type="evidence" value="ECO:0007669"/>
    <property type="project" value="TreeGrafter"/>
</dbReference>
<dbReference type="STRING" id="196109.A0A136IKG2"/>
<comment type="subcellular location">
    <subcellularLocation>
        <location evidence="1">Nucleus</location>
    </subcellularLocation>
</comment>
<dbReference type="Proteomes" id="UP000070501">
    <property type="component" value="Unassembled WGS sequence"/>
</dbReference>
<evidence type="ECO:0000313" key="4">
    <source>
        <dbReference type="EMBL" id="KXJ85433.1"/>
    </source>
</evidence>
<organism evidence="4 5">
    <name type="scientific">Microdochium bolleyi</name>
    <dbReference type="NCBI Taxonomy" id="196109"/>
    <lineage>
        <taxon>Eukaryota</taxon>
        <taxon>Fungi</taxon>
        <taxon>Dikarya</taxon>
        <taxon>Ascomycota</taxon>
        <taxon>Pezizomycotina</taxon>
        <taxon>Sordariomycetes</taxon>
        <taxon>Xylariomycetidae</taxon>
        <taxon>Xylariales</taxon>
        <taxon>Microdochiaceae</taxon>
        <taxon>Microdochium</taxon>
    </lineage>
</organism>
<gene>
    <name evidence="4" type="ORF">Micbo1qcDRAFT_169433</name>
</gene>
<feature type="region of interest" description="Disordered" evidence="3">
    <location>
        <begin position="440"/>
        <end position="472"/>
    </location>
</feature>
<dbReference type="InterPro" id="IPR021858">
    <property type="entry name" value="Fun_TF"/>
</dbReference>
<dbReference type="AlphaFoldDB" id="A0A136IKG2"/>
<feature type="compositionally biased region" description="Acidic residues" evidence="3">
    <location>
        <begin position="440"/>
        <end position="451"/>
    </location>
</feature>
<evidence type="ECO:0000256" key="1">
    <source>
        <dbReference type="ARBA" id="ARBA00004123"/>
    </source>
</evidence>
<dbReference type="OrthoDB" id="406634at2759"/>
<keyword evidence="5" id="KW-1185">Reference proteome</keyword>
<accession>A0A136IKG2</accession>
<dbReference type="GO" id="GO:0005634">
    <property type="term" value="C:nucleus"/>
    <property type="evidence" value="ECO:0007669"/>
    <property type="project" value="UniProtKB-SubCell"/>
</dbReference>
<dbReference type="GO" id="GO:0045944">
    <property type="term" value="P:positive regulation of transcription by RNA polymerase II"/>
    <property type="evidence" value="ECO:0007669"/>
    <property type="project" value="TreeGrafter"/>
</dbReference>
<evidence type="ECO:0000313" key="5">
    <source>
        <dbReference type="Proteomes" id="UP000070501"/>
    </source>
</evidence>